<dbReference type="PATRIC" id="fig|864069.3.peg.2936"/>
<reference evidence="2 3" key="1">
    <citation type="submission" date="2012-02" db="EMBL/GenBank/DDBJ databases">
        <title>Improved High-Quality Draft sequence of Microvirga sp. WSM3557.</title>
        <authorList>
            <consortium name="US DOE Joint Genome Institute"/>
            <person name="Lucas S."/>
            <person name="Han J."/>
            <person name="Lapidus A."/>
            <person name="Cheng J.-F."/>
            <person name="Goodwin L."/>
            <person name="Pitluck S."/>
            <person name="Peters L."/>
            <person name="Zhang X."/>
            <person name="Detter J.C."/>
            <person name="Han C."/>
            <person name="Tapia R."/>
            <person name="Land M."/>
            <person name="Hauser L."/>
            <person name="Kyrpides N."/>
            <person name="Ivanova N."/>
            <person name="Pagani I."/>
            <person name="Brau L."/>
            <person name="Yates R."/>
            <person name="O'Hara G."/>
            <person name="Rui T."/>
            <person name="Howieson J."/>
            <person name="Reeve W."/>
            <person name="Woyke T."/>
        </authorList>
    </citation>
    <scope>NUCLEOTIDE SEQUENCE [LARGE SCALE GENOMIC DNA]</scope>
    <source>
        <strain evidence="2 3">WSM3557</strain>
    </source>
</reference>
<dbReference type="PROSITE" id="PS50943">
    <property type="entry name" value="HTH_CROC1"/>
    <property type="match status" value="1"/>
</dbReference>
<protein>
    <submittedName>
        <fullName evidence="2">Putative transcriptional regulator</fullName>
    </submittedName>
</protein>
<dbReference type="SUPFAM" id="SSF47413">
    <property type="entry name" value="lambda repressor-like DNA-binding domains"/>
    <property type="match status" value="1"/>
</dbReference>
<dbReference type="Gene3D" id="1.10.260.40">
    <property type="entry name" value="lambda repressor-like DNA-binding domains"/>
    <property type="match status" value="1"/>
</dbReference>
<dbReference type="Proteomes" id="UP000003947">
    <property type="component" value="Unassembled WGS sequence"/>
</dbReference>
<feature type="domain" description="HTH cro/C1-type" evidence="1">
    <location>
        <begin position="14"/>
        <end position="42"/>
    </location>
</feature>
<evidence type="ECO:0000313" key="3">
    <source>
        <dbReference type="Proteomes" id="UP000003947"/>
    </source>
</evidence>
<accession>I4YX86</accession>
<dbReference type="STRING" id="864069.MicloDRAFT_00027160"/>
<dbReference type="OrthoDB" id="513181at2"/>
<dbReference type="AlphaFoldDB" id="I4YX86"/>
<organism evidence="2 3">
    <name type="scientific">Microvirga lotononidis</name>
    <dbReference type="NCBI Taxonomy" id="864069"/>
    <lineage>
        <taxon>Bacteria</taxon>
        <taxon>Pseudomonadati</taxon>
        <taxon>Pseudomonadota</taxon>
        <taxon>Alphaproteobacteria</taxon>
        <taxon>Hyphomicrobiales</taxon>
        <taxon>Methylobacteriaceae</taxon>
        <taxon>Microvirga</taxon>
    </lineage>
</organism>
<dbReference type="eggNOG" id="COG1396">
    <property type="taxonomic scope" value="Bacteria"/>
</dbReference>
<dbReference type="InterPro" id="IPR001387">
    <property type="entry name" value="Cro/C1-type_HTH"/>
</dbReference>
<gene>
    <name evidence="2" type="ORF">MicloDRAFT_00027160</name>
</gene>
<dbReference type="GO" id="GO:0003677">
    <property type="term" value="F:DNA binding"/>
    <property type="evidence" value="ECO:0007669"/>
    <property type="project" value="InterPro"/>
</dbReference>
<proteinExistence type="predicted"/>
<keyword evidence="3" id="KW-1185">Reference proteome</keyword>
<name>I4YX86_9HYPH</name>
<dbReference type="EMBL" id="JH660644">
    <property type="protein sequence ID" value="EIM28578.1"/>
    <property type="molecule type" value="Genomic_DNA"/>
</dbReference>
<evidence type="ECO:0000259" key="1">
    <source>
        <dbReference type="PROSITE" id="PS50943"/>
    </source>
</evidence>
<dbReference type="HOGENOM" id="CLU_164061_0_0_5"/>
<dbReference type="RefSeq" id="WP_009491856.1">
    <property type="nucleotide sequence ID" value="NZ_CP141049.1"/>
</dbReference>
<evidence type="ECO:0000313" key="2">
    <source>
        <dbReference type="EMBL" id="EIM28578.1"/>
    </source>
</evidence>
<sequence length="114" mass="12374">MTDRFDSEAFYAALNAARLSKQMTWKDVAEEAGIAASTLSRIGHGAKPDVNGLAALLAWSNLKAEDFIRGAKTEEAEPLAKITALLRADPHLSTQNAQLMENIVISTYNKLRGT</sequence>
<dbReference type="InterPro" id="IPR010982">
    <property type="entry name" value="Lambda_DNA-bd_dom_sf"/>
</dbReference>